<dbReference type="InterPro" id="IPR018615">
    <property type="entry name" value="Ribosomal_mL55"/>
</dbReference>
<dbReference type="PANTHER" id="PTHR34095">
    <property type="entry name" value="39S RIBOSOMAL PROTEIN L55, MITOCHONDRIAL"/>
    <property type="match status" value="1"/>
</dbReference>
<protein>
    <submittedName>
        <fullName evidence="2">Large ribosomal subunit protein mL55 isoform X1</fullName>
    </submittedName>
</protein>
<dbReference type="Proteomes" id="UP001652663">
    <property type="component" value="Chromosome 7"/>
</dbReference>
<sequence>MWWWPLSYSEPTGHVWRRPWPWSSSHQTSSHQNCLPICKSPQELGCVATLALAPATDQHTCVCSLLWQCGMTRAAPESCRYLYTSSWRADCNRASLTRVHRQTYARLYPILLVKQDGSTIHIRYPEPRRILTMPVDLDSLSPEERRARFRKREGQLKEKKEEPELADDFDVEQYKQFWTKK</sequence>
<accession>A0ABM4SL41</accession>
<reference evidence="2" key="1">
    <citation type="submission" date="2025-08" db="UniProtKB">
        <authorList>
            <consortium name="RefSeq"/>
        </authorList>
    </citation>
    <scope>IDENTIFICATION</scope>
    <source>
        <tissue evidence="2">Blood</tissue>
    </source>
</reference>
<dbReference type="InterPro" id="IPR044884">
    <property type="entry name" value="Ribosomal_mL55_sf"/>
</dbReference>
<gene>
    <name evidence="2" type="primary">MRPL55</name>
</gene>
<proteinExistence type="predicted"/>
<dbReference type="RefSeq" id="XP_070648522.1">
    <property type="nucleotide sequence ID" value="XM_070792421.1"/>
</dbReference>
<keyword evidence="1" id="KW-1185">Reference proteome</keyword>
<evidence type="ECO:0000313" key="1">
    <source>
        <dbReference type="Proteomes" id="UP001652663"/>
    </source>
</evidence>
<dbReference type="Gene3D" id="6.20.130.20">
    <property type="entry name" value="Mitochondrial ribosomal protein L55"/>
    <property type="match status" value="1"/>
</dbReference>
<dbReference type="GeneID" id="109561358"/>
<name>A0ABM4SL41_BOSIN</name>
<evidence type="ECO:0000313" key="2">
    <source>
        <dbReference type="RefSeq" id="XP_070648522.1"/>
    </source>
</evidence>
<dbReference type="Pfam" id="PF09776">
    <property type="entry name" value="Mitoc_L55"/>
    <property type="match status" value="1"/>
</dbReference>
<organism evidence="1 2">
    <name type="scientific">Bos indicus</name>
    <name type="common">Zebu</name>
    <dbReference type="NCBI Taxonomy" id="9915"/>
    <lineage>
        <taxon>Eukaryota</taxon>
        <taxon>Metazoa</taxon>
        <taxon>Chordata</taxon>
        <taxon>Craniata</taxon>
        <taxon>Vertebrata</taxon>
        <taxon>Euteleostomi</taxon>
        <taxon>Mammalia</taxon>
        <taxon>Eutheria</taxon>
        <taxon>Laurasiatheria</taxon>
        <taxon>Artiodactyla</taxon>
        <taxon>Ruminantia</taxon>
        <taxon>Pecora</taxon>
        <taxon>Bovidae</taxon>
        <taxon>Bovinae</taxon>
        <taxon>Bos</taxon>
    </lineage>
</organism>
<dbReference type="PANTHER" id="PTHR34095:SF1">
    <property type="entry name" value="LARGE RIBOSOMAL SUBUNIT PROTEIN ML55"/>
    <property type="match status" value="1"/>
</dbReference>